<evidence type="ECO:0000256" key="1">
    <source>
        <dbReference type="SAM" id="MobiDB-lite"/>
    </source>
</evidence>
<organism evidence="2 3">
    <name type="scientific">Streptomyces shaanxiensis</name>
    <dbReference type="NCBI Taxonomy" id="653357"/>
    <lineage>
        <taxon>Bacteria</taxon>
        <taxon>Bacillati</taxon>
        <taxon>Actinomycetota</taxon>
        <taxon>Actinomycetes</taxon>
        <taxon>Kitasatosporales</taxon>
        <taxon>Streptomycetaceae</taxon>
        <taxon>Streptomyces</taxon>
    </lineage>
</organism>
<protein>
    <submittedName>
        <fullName evidence="2">Uncharacterized protein</fullName>
    </submittedName>
</protein>
<keyword evidence="3" id="KW-1185">Reference proteome</keyword>
<comment type="caution">
    <text evidence="2">The sequence shown here is derived from an EMBL/GenBank/DDBJ whole genome shotgun (WGS) entry which is preliminary data.</text>
</comment>
<proteinExistence type="predicted"/>
<sequence length="118" mass="11797">MAPVVLQALARARWGPAAPDPRFGPEGASSSNAGRAEIAWTGAEKSIRRGWAYPHEPAVAYGGKGTPPGTAPTHNPPAGATRTPTPPAQAPQAQTRTPTEPAPAAAGIPGPTIGGKPA</sequence>
<feature type="compositionally biased region" description="Low complexity" evidence="1">
    <location>
        <begin position="90"/>
        <end position="118"/>
    </location>
</feature>
<name>A0ABP7VLS4_9ACTN</name>
<feature type="compositionally biased region" description="Low complexity" evidence="1">
    <location>
        <begin position="67"/>
        <end position="83"/>
    </location>
</feature>
<reference evidence="3" key="1">
    <citation type="journal article" date="2019" name="Int. J. Syst. Evol. Microbiol.">
        <title>The Global Catalogue of Microorganisms (GCM) 10K type strain sequencing project: providing services to taxonomists for standard genome sequencing and annotation.</title>
        <authorList>
            <consortium name="The Broad Institute Genomics Platform"/>
            <consortium name="The Broad Institute Genome Sequencing Center for Infectious Disease"/>
            <person name="Wu L."/>
            <person name="Ma J."/>
        </authorList>
    </citation>
    <scope>NUCLEOTIDE SEQUENCE [LARGE SCALE GENOMIC DNA]</scope>
    <source>
        <strain evidence="3">JCM 16925</strain>
    </source>
</reference>
<dbReference type="Proteomes" id="UP001499984">
    <property type="component" value="Unassembled WGS sequence"/>
</dbReference>
<evidence type="ECO:0000313" key="3">
    <source>
        <dbReference type="Proteomes" id="UP001499984"/>
    </source>
</evidence>
<accession>A0ABP7VLS4</accession>
<evidence type="ECO:0000313" key="2">
    <source>
        <dbReference type="EMBL" id="GAA4069998.1"/>
    </source>
</evidence>
<dbReference type="EMBL" id="BAAAZY010000012">
    <property type="protein sequence ID" value="GAA4069998.1"/>
    <property type="molecule type" value="Genomic_DNA"/>
</dbReference>
<gene>
    <name evidence="2" type="ORF">GCM10022233_52960</name>
</gene>
<feature type="region of interest" description="Disordered" evidence="1">
    <location>
        <begin position="57"/>
        <end position="118"/>
    </location>
</feature>
<feature type="region of interest" description="Disordered" evidence="1">
    <location>
        <begin position="1"/>
        <end position="37"/>
    </location>
</feature>